<proteinExistence type="predicted"/>
<dbReference type="AlphaFoldDB" id="A0A699SSY4"/>
<reference evidence="1" key="1">
    <citation type="journal article" date="2019" name="Sci. Rep.">
        <title>Draft genome of Tanacetum cinerariifolium, the natural source of mosquito coil.</title>
        <authorList>
            <person name="Yamashiro T."/>
            <person name="Shiraishi A."/>
            <person name="Satake H."/>
            <person name="Nakayama K."/>
        </authorList>
    </citation>
    <scope>NUCLEOTIDE SEQUENCE</scope>
</reference>
<accession>A0A699SSY4</accession>
<evidence type="ECO:0000313" key="1">
    <source>
        <dbReference type="EMBL" id="GFC99903.1"/>
    </source>
</evidence>
<protein>
    <submittedName>
        <fullName evidence="1">Uncharacterized protein</fullName>
    </submittedName>
</protein>
<sequence length="119" mass="13397">LSGGYTPGSDEGRLKLEELMFLCTTLANRVTTLENKLSTTKAVYHKAFITLTKRGRIIEELDKDEDVNLVSVQREVQETAKTFKDDDDATLTETLLNIKRSSSKDKGKGIMQETELQRS</sequence>
<gene>
    <name evidence="1" type="ORF">Tci_871873</name>
</gene>
<organism evidence="1">
    <name type="scientific">Tanacetum cinerariifolium</name>
    <name type="common">Dalmatian daisy</name>
    <name type="synonym">Chrysanthemum cinerariifolium</name>
    <dbReference type="NCBI Taxonomy" id="118510"/>
    <lineage>
        <taxon>Eukaryota</taxon>
        <taxon>Viridiplantae</taxon>
        <taxon>Streptophyta</taxon>
        <taxon>Embryophyta</taxon>
        <taxon>Tracheophyta</taxon>
        <taxon>Spermatophyta</taxon>
        <taxon>Magnoliopsida</taxon>
        <taxon>eudicotyledons</taxon>
        <taxon>Gunneridae</taxon>
        <taxon>Pentapetalae</taxon>
        <taxon>asterids</taxon>
        <taxon>campanulids</taxon>
        <taxon>Asterales</taxon>
        <taxon>Asteraceae</taxon>
        <taxon>Asteroideae</taxon>
        <taxon>Anthemideae</taxon>
        <taxon>Anthemidinae</taxon>
        <taxon>Tanacetum</taxon>
    </lineage>
</organism>
<dbReference type="EMBL" id="BKCJ011181441">
    <property type="protein sequence ID" value="GFC99903.1"/>
    <property type="molecule type" value="Genomic_DNA"/>
</dbReference>
<feature type="non-terminal residue" evidence="1">
    <location>
        <position position="1"/>
    </location>
</feature>
<comment type="caution">
    <text evidence="1">The sequence shown here is derived from an EMBL/GenBank/DDBJ whole genome shotgun (WGS) entry which is preliminary data.</text>
</comment>
<name>A0A699SSY4_TANCI</name>